<protein>
    <recommendedName>
        <fullName evidence="3">NUDIX hydrolase</fullName>
    </recommendedName>
</protein>
<dbReference type="InterPro" id="IPR015797">
    <property type="entry name" value="NUDIX_hydrolase-like_dom_sf"/>
</dbReference>
<dbReference type="Gene3D" id="3.90.79.10">
    <property type="entry name" value="Nucleoside Triphosphate Pyrophosphohydrolase"/>
    <property type="match status" value="1"/>
</dbReference>
<reference evidence="2" key="1">
    <citation type="journal article" date="2019" name="Int. J. Syst. Evol. Microbiol.">
        <title>The Global Catalogue of Microorganisms (GCM) 10K type strain sequencing project: providing services to taxonomists for standard genome sequencing and annotation.</title>
        <authorList>
            <consortium name="The Broad Institute Genomics Platform"/>
            <consortium name="The Broad Institute Genome Sequencing Center for Infectious Disease"/>
            <person name="Wu L."/>
            <person name="Ma J."/>
        </authorList>
    </citation>
    <scope>NUCLEOTIDE SEQUENCE [LARGE SCALE GENOMIC DNA]</scope>
    <source>
        <strain evidence="2">NBRC 108894</strain>
    </source>
</reference>
<organism evidence="1 2">
    <name type="scientific">Pseudolysinimonas kribbensis</name>
    <dbReference type="NCBI Taxonomy" id="433641"/>
    <lineage>
        <taxon>Bacteria</taxon>
        <taxon>Bacillati</taxon>
        <taxon>Actinomycetota</taxon>
        <taxon>Actinomycetes</taxon>
        <taxon>Micrococcales</taxon>
        <taxon>Microbacteriaceae</taxon>
        <taxon>Pseudolysinimonas</taxon>
    </lineage>
</organism>
<gene>
    <name evidence="1" type="ORF">GCM10025881_03220</name>
</gene>
<comment type="caution">
    <text evidence="1">The sequence shown here is derived from an EMBL/GenBank/DDBJ whole genome shotgun (WGS) entry which is preliminary data.</text>
</comment>
<dbReference type="Proteomes" id="UP001157034">
    <property type="component" value="Unassembled WGS sequence"/>
</dbReference>
<dbReference type="SUPFAM" id="SSF55811">
    <property type="entry name" value="Nudix"/>
    <property type="match status" value="1"/>
</dbReference>
<sequence length="72" mass="7919">MLHVYEARGLSATLKFDRTDEEAEIVLRWAPLDEVVDAVLDGRLHNAILMIAVLSATVRTGRARSAESGGHF</sequence>
<name>A0ABQ6K1N2_9MICO</name>
<evidence type="ECO:0008006" key="3">
    <source>
        <dbReference type="Google" id="ProtNLM"/>
    </source>
</evidence>
<accession>A0ABQ6K1N2</accession>
<keyword evidence="2" id="KW-1185">Reference proteome</keyword>
<evidence type="ECO:0000313" key="2">
    <source>
        <dbReference type="Proteomes" id="UP001157034"/>
    </source>
</evidence>
<proteinExistence type="predicted"/>
<evidence type="ECO:0000313" key="1">
    <source>
        <dbReference type="EMBL" id="GMA93498.1"/>
    </source>
</evidence>
<dbReference type="EMBL" id="BSVB01000001">
    <property type="protein sequence ID" value="GMA93498.1"/>
    <property type="molecule type" value="Genomic_DNA"/>
</dbReference>